<name>A0A934SHP3_9RHOB</name>
<feature type="domain" description="Peptidase S9 prolyl oligopeptidase catalytic" evidence="7">
    <location>
        <begin position="472"/>
        <end position="680"/>
    </location>
</feature>
<accession>A0A934SHP3</accession>
<evidence type="ECO:0000256" key="2">
    <source>
        <dbReference type="ARBA" id="ARBA00005228"/>
    </source>
</evidence>
<dbReference type="InterPro" id="IPR001375">
    <property type="entry name" value="Peptidase_S9_cat"/>
</dbReference>
<evidence type="ECO:0000256" key="5">
    <source>
        <dbReference type="ARBA" id="ARBA00022801"/>
    </source>
</evidence>
<dbReference type="GO" id="GO:0004252">
    <property type="term" value="F:serine-type endopeptidase activity"/>
    <property type="evidence" value="ECO:0007669"/>
    <property type="project" value="UniProtKB-EC"/>
</dbReference>
<reference evidence="9" key="1">
    <citation type="submission" date="2021-01" db="EMBL/GenBank/DDBJ databases">
        <title>Paracoccus amoyensis sp. nov., isolated from the surface seawater along the coast of Xiamen Island, China.</title>
        <authorList>
            <person name="Lyu L."/>
        </authorList>
    </citation>
    <scope>NUCLEOTIDE SEQUENCE</scope>
    <source>
        <strain evidence="9">MJ17</strain>
    </source>
</reference>
<evidence type="ECO:0000256" key="1">
    <source>
        <dbReference type="ARBA" id="ARBA00001070"/>
    </source>
</evidence>
<proteinExistence type="inferred from homology"/>
<dbReference type="PRINTS" id="PR00862">
    <property type="entry name" value="PROLIGOPTASE"/>
</dbReference>
<dbReference type="InterPro" id="IPR051167">
    <property type="entry name" value="Prolyl_oligopep/macrocyclase"/>
</dbReference>
<protein>
    <recommendedName>
        <fullName evidence="3">prolyl oligopeptidase</fullName>
        <ecNumber evidence="3">3.4.21.26</ecNumber>
    </recommendedName>
</protein>
<dbReference type="RefSeq" id="WP_200688611.1">
    <property type="nucleotide sequence ID" value="NZ_JAEPRQ010000008.1"/>
</dbReference>
<evidence type="ECO:0000256" key="3">
    <source>
        <dbReference type="ARBA" id="ARBA00011897"/>
    </source>
</evidence>
<dbReference type="AlphaFoldDB" id="A0A934SHP3"/>
<dbReference type="PROSITE" id="PS00708">
    <property type="entry name" value="PRO_ENDOPEP_SER"/>
    <property type="match status" value="1"/>
</dbReference>
<dbReference type="PANTHER" id="PTHR42881">
    <property type="entry name" value="PROLYL ENDOPEPTIDASE"/>
    <property type="match status" value="1"/>
</dbReference>
<sequence length="686" mass="75807">MPELTYPRTERGDVVDDFFGTAIADPYRWLEADARQDSKVRAWINAQNAVTNDYLENLPGRELFRRRMADLLNTERHDIPRKRAGQYFFARHDGLQNQSTLYVRDGESGQDRLLIDPNGWSEDNADALAEWSVSDDGLFLAFAVQTGGTDWRTIKVMDVETGELLEDSIEWARFSRIAWAPDGSGFFYSRYPEPEGGATSGAGVRNQAVYFHRLGNPQNEDKLIYATPDRPEMLNIADRTSAGRYLYISTTPGTNESALTVVDLEAPEWTPRTIFPKMDSEWHLLGHVGQRLYLITTDGAERRRVMTLDLSQTHPQPVEILPEAEGVLNDAALLGGKLIVAYLVDAKTEMRRFSLDGTLEGDIRLPGIGTAGGLSGHPTDDEAFFAFTSHDAPTTVYRYNIAADSVTPWAQPKLKIDPSLIEVEQHFYASKDGTRVPMFVVRRRDVTGPAPTLLYGYGGFGISMLPAYNPLQIAWVEQGGVLAIANIRGGGEYGTAWHQGGRLQNKQNAFDDFIAAGEFLKAQGITSAKGLAIQGESGGGLLVGAVTNQRPDLFDVALPGVGVLDMLRYDQFTGGALWTAEFGSPSDKAAFDNLLTYSPYHTMRDGKNYPAILVTTADADDRVVPGHSFKYISALQYADLGPKPRLIRIETRAGHGAGMPLDKIIAHHADMWAFAAYWTGLELERD</sequence>
<dbReference type="InterPro" id="IPR029058">
    <property type="entry name" value="AB_hydrolase_fold"/>
</dbReference>
<dbReference type="InterPro" id="IPR023302">
    <property type="entry name" value="Pept_S9A_N"/>
</dbReference>
<dbReference type="SUPFAM" id="SSF50993">
    <property type="entry name" value="Peptidase/esterase 'gauge' domain"/>
    <property type="match status" value="1"/>
</dbReference>
<dbReference type="Gene3D" id="2.130.10.120">
    <property type="entry name" value="Prolyl oligopeptidase, N-terminal domain"/>
    <property type="match status" value="1"/>
</dbReference>
<dbReference type="Pfam" id="PF00326">
    <property type="entry name" value="Peptidase_S9"/>
    <property type="match status" value="1"/>
</dbReference>
<gene>
    <name evidence="9" type="ORF">JJJ17_17140</name>
</gene>
<evidence type="ECO:0000259" key="8">
    <source>
        <dbReference type="Pfam" id="PF02897"/>
    </source>
</evidence>
<dbReference type="InterPro" id="IPR002471">
    <property type="entry name" value="Pept_S9_AS"/>
</dbReference>
<dbReference type="InterPro" id="IPR002470">
    <property type="entry name" value="Peptidase_S9A"/>
</dbReference>
<organism evidence="9 10">
    <name type="scientific">Paracoccus caeni</name>
    <dbReference type="NCBI Taxonomy" id="657651"/>
    <lineage>
        <taxon>Bacteria</taxon>
        <taxon>Pseudomonadati</taxon>
        <taxon>Pseudomonadota</taxon>
        <taxon>Alphaproteobacteria</taxon>
        <taxon>Rhodobacterales</taxon>
        <taxon>Paracoccaceae</taxon>
        <taxon>Paracoccus</taxon>
    </lineage>
</organism>
<dbReference type="Proteomes" id="UP000640485">
    <property type="component" value="Unassembled WGS sequence"/>
</dbReference>
<keyword evidence="4" id="KW-0645">Protease</keyword>
<evidence type="ECO:0000313" key="10">
    <source>
        <dbReference type="Proteomes" id="UP000640485"/>
    </source>
</evidence>
<dbReference type="PANTHER" id="PTHR42881:SF2">
    <property type="entry name" value="PROLYL ENDOPEPTIDASE"/>
    <property type="match status" value="1"/>
</dbReference>
<dbReference type="GO" id="GO:0070012">
    <property type="term" value="F:oligopeptidase activity"/>
    <property type="evidence" value="ECO:0007669"/>
    <property type="project" value="TreeGrafter"/>
</dbReference>
<comment type="similarity">
    <text evidence="2">Belongs to the peptidase S9A family.</text>
</comment>
<evidence type="ECO:0000259" key="7">
    <source>
        <dbReference type="Pfam" id="PF00326"/>
    </source>
</evidence>
<dbReference type="GO" id="GO:0005829">
    <property type="term" value="C:cytosol"/>
    <property type="evidence" value="ECO:0007669"/>
    <property type="project" value="TreeGrafter"/>
</dbReference>
<comment type="caution">
    <text evidence="9">The sequence shown here is derived from an EMBL/GenBank/DDBJ whole genome shotgun (WGS) entry which is preliminary data.</text>
</comment>
<evidence type="ECO:0000256" key="6">
    <source>
        <dbReference type="ARBA" id="ARBA00022825"/>
    </source>
</evidence>
<feature type="domain" description="Peptidase S9A N-terminal" evidence="8">
    <location>
        <begin position="9"/>
        <end position="411"/>
    </location>
</feature>
<dbReference type="SUPFAM" id="SSF53474">
    <property type="entry name" value="alpha/beta-Hydrolases"/>
    <property type="match status" value="1"/>
</dbReference>
<dbReference type="EMBL" id="JAEPRQ010000008">
    <property type="protein sequence ID" value="MBK4217659.1"/>
    <property type="molecule type" value="Genomic_DNA"/>
</dbReference>
<dbReference type="Pfam" id="PF02897">
    <property type="entry name" value="Peptidase_S9_N"/>
    <property type="match status" value="1"/>
</dbReference>
<dbReference type="FunFam" id="3.40.50.1820:FF:000005">
    <property type="entry name" value="Prolyl endopeptidase"/>
    <property type="match status" value="1"/>
</dbReference>
<evidence type="ECO:0000313" key="9">
    <source>
        <dbReference type="EMBL" id="MBK4217659.1"/>
    </source>
</evidence>
<keyword evidence="10" id="KW-1185">Reference proteome</keyword>
<keyword evidence="5" id="KW-0378">Hydrolase</keyword>
<dbReference type="Gene3D" id="3.40.50.1820">
    <property type="entry name" value="alpha/beta hydrolase"/>
    <property type="match status" value="1"/>
</dbReference>
<keyword evidence="6" id="KW-0720">Serine protease</keyword>
<dbReference type="GO" id="GO:0006508">
    <property type="term" value="P:proteolysis"/>
    <property type="evidence" value="ECO:0007669"/>
    <property type="project" value="UniProtKB-KW"/>
</dbReference>
<dbReference type="EC" id="3.4.21.26" evidence="3"/>
<evidence type="ECO:0000256" key="4">
    <source>
        <dbReference type="ARBA" id="ARBA00022670"/>
    </source>
</evidence>
<comment type="catalytic activity">
    <reaction evidence="1">
        <text>Hydrolysis of Pro-|-Xaa &gt;&gt; Ala-|-Xaa in oligopeptides.</text>
        <dbReference type="EC" id="3.4.21.26"/>
    </reaction>
</comment>